<name>A0A9P7Z9N9_9HELO</name>
<dbReference type="PANTHER" id="PTHR37535">
    <property type="entry name" value="FLUG DOMAIN PROTEIN"/>
    <property type="match status" value="1"/>
</dbReference>
<dbReference type="PANTHER" id="PTHR37535:SF4">
    <property type="entry name" value="FLUG DOMAIN-CONTAINING PROTEIN"/>
    <property type="match status" value="1"/>
</dbReference>
<gene>
    <name evidence="1" type="ORF">BJ878DRAFT_400880</name>
</gene>
<evidence type="ECO:0000313" key="1">
    <source>
        <dbReference type="EMBL" id="KAG9248059.1"/>
    </source>
</evidence>
<accession>A0A9P7Z9N9</accession>
<sequence>INSVLKVDFDLYTTSKPKPVVGPDDLLLLLVQHWVRDESVFPTQDGRHDLAMIVLFNAYTGGLLAEFVH</sequence>
<dbReference type="OrthoDB" id="3540062at2759"/>
<keyword evidence="2" id="KW-1185">Reference proteome</keyword>
<feature type="non-terminal residue" evidence="1">
    <location>
        <position position="69"/>
    </location>
</feature>
<comment type="caution">
    <text evidence="1">The sequence shown here is derived from an EMBL/GenBank/DDBJ whole genome shotgun (WGS) entry which is preliminary data.</text>
</comment>
<dbReference type="EMBL" id="MU253757">
    <property type="protein sequence ID" value="KAG9248059.1"/>
    <property type="molecule type" value="Genomic_DNA"/>
</dbReference>
<dbReference type="AlphaFoldDB" id="A0A9P7Z9N9"/>
<protein>
    <submittedName>
        <fullName evidence="1">Uncharacterized protein</fullName>
    </submittedName>
</protein>
<proteinExistence type="predicted"/>
<feature type="non-terminal residue" evidence="1">
    <location>
        <position position="1"/>
    </location>
</feature>
<dbReference type="Proteomes" id="UP000887226">
    <property type="component" value="Unassembled WGS sequence"/>
</dbReference>
<reference evidence="1" key="1">
    <citation type="journal article" date="2021" name="IMA Fungus">
        <title>Genomic characterization of three marine fungi, including Emericellopsis atlantica sp. nov. with signatures of a generalist lifestyle and marine biomass degradation.</title>
        <authorList>
            <person name="Hagestad O.C."/>
            <person name="Hou L."/>
            <person name="Andersen J.H."/>
            <person name="Hansen E.H."/>
            <person name="Altermark B."/>
            <person name="Li C."/>
            <person name="Kuhnert E."/>
            <person name="Cox R.J."/>
            <person name="Crous P.W."/>
            <person name="Spatafora J.W."/>
            <person name="Lail K."/>
            <person name="Amirebrahimi M."/>
            <person name="Lipzen A."/>
            <person name="Pangilinan J."/>
            <person name="Andreopoulos W."/>
            <person name="Hayes R.D."/>
            <person name="Ng V."/>
            <person name="Grigoriev I.V."/>
            <person name="Jackson S.A."/>
            <person name="Sutton T.D.S."/>
            <person name="Dobson A.D.W."/>
            <person name="Rama T."/>
        </authorList>
    </citation>
    <scope>NUCLEOTIDE SEQUENCE</scope>
    <source>
        <strain evidence="1">TRa3180A</strain>
    </source>
</reference>
<evidence type="ECO:0000313" key="2">
    <source>
        <dbReference type="Proteomes" id="UP000887226"/>
    </source>
</evidence>
<organism evidence="1 2">
    <name type="scientific">Calycina marina</name>
    <dbReference type="NCBI Taxonomy" id="1763456"/>
    <lineage>
        <taxon>Eukaryota</taxon>
        <taxon>Fungi</taxon>
        <taxon>Dikarya</taxon>
        <taxon>Ascomycota</taxon>
        <taxon>Pezizomycotina</taxon>
        <taxon>Leotiomycetes</taxon>
        <taxon>Helotiales</taxon>
        <taxon>Pezizellaceae</taxon>
        <taxon>Calycina</taxon>
    </lineage>
</organism>